<evidence type="ECO:0000313" key="2">
    <source>
        <dbReference type="EMBL" id="QHT88816.1"/>
    </source>
</evidence>
<feature type="compositionally biased region" description="Low complexity" evidence="1">
    <location>
        <begin position="35"/>
        <end position="50"/>
    </location>
</feature>
<evidence type="ECO:0000256" key="1">
    <source>
        <dbReference type="SAM" id="MobiDB-lite"/>
    </source>
</evidence>
<dbReference type="AlphaFoldDB" id="A0A6C0I902"/>
<organism evidence="2">
    <name type="scientific">viral metagenome</name>
    <dbReference type="NCBI Taxonomy" id="1070528"/>
    <lineage>
        <taxon>unclassified sequences</taxon>
        <taxon>metagenomes</taxon>
        <taxon>organismal metagenomes</taxon>
    </lineage>
</organism>
<dbReference type="EMBL" id="MN740123">
    <property type="protein sequence ID" value="QHT88816.1"/>
    <property type="molecule type" value="Genomic_DNA"/>
</dbReference>
<sequence length="279" mass="32148">MDNIEKQLKTNLLLDDTNDNDTNDNDTNDNDTSDNDIININDNDTNDNDNNTNMGDTLLELSKTVLNAKILETAFKARGPSCGLIVVDNFYNNAQNTRDYILTQEFTVRGNFPGQRTISYANEHLRDIIQGYIAPFGGKITDFPMPLKKEDEKNDKVIYNGSFQYTTSRERSWIHADGWNNWAGVLYLTPNAPLSAGTSFYRFKNGEYTEEDAKILNTKDQTDKYSQDLTKWEKVDSVGNVFNRLILFNSKRFHMSMDYFGDTKENSRLFQVFFFSTER</sequence>
<feature type="compositionally biased region" description="Acidic residues" evidence="1">
    <location>
        <begin position="16"/>
        <end position="34"/>
    </location>
</feature>
<feature type="region of interest" description="Disordered" evidence="1">
    <location>
        <begin position="8"/>
        <end position="50"/>
    </location>
</feature>
<evidence type="ECO:0008006" key="3">
    <source>
        <dbReference type="Google" id="ProtNLM"/>
    </source>
</evidence>
<protein>
    <recommendedName>
        <fullName evidence="3">TauD/TfdA-like domain-containing protein</fullName>
    </recommendedName>
</protein>
<accession>A0A6C0I902</accession>
<reference evidence="2" key="1">
    <citation type="journal article" date="2020" name="Nature">
        <title>Giant virus diversity and host interactions through global metagenomics.</title>
        <authorList>
            <person name="Schulz F."/>
            <person name="Roux S."/>
            <person name="Paez-Espino D."/>
            <person name="Jungbluth S."/>
            <person name="Walsh D.A."/>
            <person name="Denef V.J."/>
            <person name="McMahon K.D."/>
            <person name="Konstantinidis K.T."/>
            <person name="Eloe-Fadrosh E.A."/>
            <person name="Kyrpides N.C."/>
            <person name="Woyke T."/>
        </authorList>
    </citation>
    <scope>NUCLEOTIDE SEQUENCE</scope>
    <source>
        <strain evidence="2">GVMAG-M-3300023184-51</strain>
    </source>
</reference>
<proteinExistence type="predicted"/>
<name>A0A6C0I902_9ZZZZ</name>